<keyword evidence="2" id="KW-1185">Reference proteome</keyword>
<dbReference type="EMBL" id="CP009416">
    <property type="protein sequence ID" value="AJD90798.1"/>
    <property type="molecule type" value="Genomic_DNA"/>
</dbReference>
<evidence type="ECO:0000313" key="1">
    <source>
        <dbReference type="EMBL" id="AJD90798.1"/>
    </source>
</evidence>
<reference evidence="1 2" key="1">
    <citation type="submission" date="2014-08" db="EMBL/GenBank/DDBJ databases">
        <title>Complete genome of a marine bacteria Jeotgalibacillus malaysiensis.</title>
        <authorList>
            <person name="Yaakop A.S."/>
            <person name="Chan K.-G."/>
            <person name="Goh K.M."/>
        </authorList>
    </citation>
    <scope>NUCLEOTIDE SEQUENCE [LARGE SCALE GENOMIC DNA]</scope>
    <source>
        <strain evidence="1 2">D5</strain>
    </source>
</reference>
<accession>A0A0B5AQI1</accession>
<evidence type="ECO:0000313" key="2">
    <source>
        <dbReference type="Proteomes" id="UP000031449"/>
    </source>
</evidence>
<sequence>MNKEEAYELLEQLKNGQVDEVIVSKDDFDLFRSVLTEREDFKHFRGIAGHYGKTVYQYLDEPRS</sequence>
<dbReference type="STRING" id="1508404.JMA_14810"/>
<proteinExistence type="predicted"/>
<gene>
    <name evidence="1" type="ORF">JMA_14810</name>
</gene>
<dbReference type="HOGENOM" id="CLU_185803_0_0_9"/>
<dbReference type="Proteomes" id="UP000031449">
    <property type="component" value="Chromosome"/>
</dbReference>
<dbReference type="KEGG" id="jeo:JMA_14810"/>
<dbReference type="BioCyc" id="JESP1508404:G14D9-10736-MONOMER"/>
<name>A0A0B5AQI1_9BACL</name>
<organism evidence="1 2">
    <name type="scientific">Jeotgalibacillus malaysiensis</name>
    <dbReference type="NCBI Taxonomy" id="1508404"/>
    <lineage>
        <taxon>Bacteria</taxon>
        <taxon>Bacillati</taxon>
        <taxon>Bacillota</taxon>
        <taxon>Bacilli</taxon>
        <taxon>Bacillales</taxon>
        <taxon>Caryophanaceae</taxon>
        <taxon>Jeotgalibacillus</taxon>
    </lineage>
</organism>
<evidence type="ECO:0008006" key="3">
    <source>
        <dbReference type="Google" id="ProtNLM"/>
    </source>
</evidence>
<protein>
    <recommendedName>
        <fullName evidence="3">Abortive phage infection protein</fullName>
    </recommendedName>
</protein>
<dbReference type="AlphaFoldDB" id="A0A0B5AQI1"/>
<dbReference type="OrthoDB" id="2455488at2"/>